<dbReference type="InterPro" id="IPR006118">
    <property type="entry name" value="Recombinase_CS"/>
</dbReference>
<evidence type="ECO:0000256" key="3">
    <source>
        <dbReference type="ARBA" id="ARBA00023172"/>
    </source>
</evidence>
<dbReference type="PANTHER" id="PTHR30461">
    <property type="entry name" value="DNA-INVERTASE FROM LAMBDOID PROPHAGE"/>
    <property type="match status" value="1"/>
</dbReference>
<dbReference type="PROSITE" id="PS51736">
    <property type="entry name" value="RECOMBINASES_3"/>
    <property type="match status" value="1"/>
</dbReference>
<keyword evidence="1" id="KW-0229">DNA integration</keyword>
<dbReference type="InterPro" id="IPR036162">
    <property type="entry name" value="Resolvase-like_N_sf"/>
</dbReference>
<dbReference type="SMART" id="SM00857">
    <property type="entry name" value="Resolvase"/>
    <property type="match status" value="1"/>
</dbReference>
<dbReference type="EMBL" id="JAUDCK010000013">
    <property type="protein sequence ID" value="MDM8195717.1"/>
    <property type="molecule type" value="Genomic_DNA"/>
</dbReference>
<dbReference type="RefSeq" id="WP_289527571.1">
    <property type="nucleotide sequence ID" value="NZ_JAUDCK010000013.1"/>
</dbReference>
<evidence type="ECO:0000256" key="1">
    <source>
        <dbReference type="ARBA" id="ARBA00022908"/>
    </source>
</evidence>
<dbReference type="PANTHER" id="PTHR30461:SF2">
    <property type="entry name" value="SERINE RECOMBINASE PINE-RELATED"/>
    <property type="match status" value="1"/>
</dbReference>
<feature type="domain" description="Resolvase/invertase-type recombinase catalytic" evidence="5">
    <location>
        <begin position="4"/>
        <end position="150"/>
    </location>
</feature>
<keyword evidence="7" id="KW-1185">Reference proteome</keyword>
<dbReference type="Proteomes" id="UP001529275">
    <property type="component" value="Unassembled WGS sequence"/>
</dbReference>
<dbReference type="Gene3D" id="3.40.50.1390">
    <property type="entry name" value="Resolvase, N-terminal catalytic domain"/>
    <property type="match status" value="1"/>
</dbReference>
<dbReference type="SUPFAM" id="SSF53041">
    <property type="entry name" value="Resolvase-like"/>
    <property type="match status" value="1"/>
</dbReference>
<dbReference type="PROSITE" id="PS00397">
    <property type="entry name" value="RECOMBINASES_1"/>
    <property type="match status" value="1"/>
</dbReference>
<evidence type="ECO:0000259" key="5">
    <source>
        <dbReference type="PROSITE" id="PS51736"/>
    </source>
</evidence>
<dbReference type="InterPro" id="IPR050639">
    <property type="entry name" value="SSR_resolvase"/>
</dbReference>
<organism evidence="6 7">
    <name type="scientific">Massilimicrobiota timonensis</name>
    <dbReference type="NCBI Taxonomy" id="1776392"/>
    <lineage>
        <taxon>Bacteria</taxon>
        <taxon>Bacillati</taxon>
        <taxon>Bacillota</taxon>
        <taxon>Erysipelotrichia</taxon>
        <taxon>Erysipelotrichales</taxon>
        <taxon>Erysipelotrichaceae</taxon>
        <taxon>Massilimicrobiota</taxon>
    </lineage>
</organism>
<reference evidence="6 7" key="2">
    <citation type="submission" date="2023-06" db="EMBL/GenBank/DDBJ databases">
        <authorList>
            <person name="Zeman M."/>
            <person name="Kubasova T."/>
            <person name="Jahodarova E."/>
            <person name="Nykrynova M."/>
            <person name="Rychlik I."/>
        </authorList>
    </citation>
    <scope>NUCLEOTIDE SEQUENCE [LARGE SCALE GENOMIC DNA]</scope>
    <source>
        <strain evidence="6 7">ET341</strain>
    </source>
</reference>
<gene>
    <name evidence="6" type="ORF">QUV98_05240</name>
</gene>
<dbReference type="CDD" id="cd03768">
    <property type="entry name" value="SR_ResInv"/>
    <property type="match status" value="1"/>
</dbReference>
<accession>A0ABT7UJR5</accession>
<keyword evidence="3" id="KW-0233">DNA recombination</keyword>
<evidence type="ECO:0000313" key="7">
    <source>
        <dbReference type="Proteomes" id="UP001529275"/>
    </source>
</evidence>
<proteinExistence type="predicted"/>
<name>A0ABT7UJR5_9FIRM</name>
<evidence type="ECO:0000313" key="6">
    <source>
        <dbReference type="EMBL" id="MDM8195717.1"/>
    </source>
</evidence>
<reference evidence="7" key="1">
    <citation type="submission" date="2023-06" db="EMBL/GenBank/DDBJ databases">
        <title>Identification and characterization of horizontal gene transfer across gut microbiota members of farm animals based on homology search.</title>
        <authorList>
            <person name="Zeman M."/>
            <person name="Kubasova T."/>
            <person name="Jahodarova E."/>
            <person name="Nykrynova M."/>
            <person name="Rychlik I."/>
        </authorList>
    </citation>
    <scope>NUCLEOTIDE SEQUENCE [LARGE SCALE GENOMIC DNA]</scope>
    <source>
        <strain evidence="7">ET341</strain>
    </source>
</reference>
<comment type="caution">
    <text evidence="6">The sequence shown here is derived from an EMBL/GenBank/DDBJ whole genome shotgun (WGS) entry which is preliminary data.</text>
</comment>
<evidence type="ECO:0000256" key="4">
    <source>
        <dbReference type="PROSITE-ProRule" id="PRU10137"/>
    </source>
</evidence>
<sequence>MNKNIYGYVRVSSKDQCEDRQLLALKEFGIVERNIYTDKISGKNFNRPQYHRLMKKLKQRDVVVILSIDRLGRNYDEIQNQWRIITKEKQADIVVLDMPLLDTRKSQNNDLTGTFIADLVLQILAYVAQIERENIKQRQKEGIHAAKCRGVQFGRPRKNIPDNFDDVKEKWEKSEINSRQAAQILGISQNTFLRWSHE</sequence>
<protein>
    <submittedName>
        <fullName evidence="6">Recombinase family protein</fullName>
    </submittedName>
</protein>
<dbReference type="Pfam" id="PF00239">
    <property type="entry name" value="Resolvase"/>
    <property type="match status" value="1"/>
</dbReference>
<dbReference type="InterPro" id="IPR006119">
    <property type="entry name" value="Resolv_N"/>
</dbReference>
<keyword evidence="2" id="KW-0238">DNA-binding</keyword>
<evidence type="ECO:0000256" key="2">
    <source>
        <dbReference type="ARBA" id="ARBA00023125"/>
    </source>
</evidence>
<feature type="active site" description="O-(5'-phospho-DNA)-serine intermediate" evidence="4">
    <location>
        <position position="12"/>
    </location>
</feature>